<name>A0AAU3H1V3_9ACTN</name>
<evidence type="ECO:0000259" key="1">
    <source>
        <dbReference type="Pfam" id="PF07883"/>
    </source>
</evidence>
<dbReference type="Pfam" id="PF07883">
    <property type="entry name" value="Cupin_2"/>
    <property type="match status" value="1"/>
</dbReference>
<feature type="domain" description="Cupin type-2" evidence="1">
    <location>
        <begin position="63"/>
        <end position="117"/>
    </location>
</feature>
<gene>
    <name evidence="2" type="ORF">OG626_25530</name>
</gene>
<reference evidence="2" key="1">
    <citation type="submission" date="2022-10" db="EMBL/GenBank/DDBJ databases">
        <title>The complete genomes of actinobacterial strains from the NBC collection.</title>
        <authorList>
            <person name="Joergensen T.S."/>
            <person name="Alvarez Arevalo M."/>
            <person name="Sterndorff E.B."/>
            <person name="Faurdal D."/>
            <person name="Vuksanovic O."/>
            <person name="Mourched A.-S."/>
            <person name="Charusanti P."/>
            <person name="Shaw S."/>
            <person name="Blin K."/>
            <person name="Weber T."/>
        </authorList>
    </citation>
    <scope>NUCLEOTIDE SEQUENCE</scope>
    <source>
        <strain evidence="2">NBC_01401</strain>
    </source>
</reference>
<evidence type="ECO:0000313" key="2">
    <source>
        <dbReference type="EMBL" id="WTY98005.1"/>
    </source>
</evidence>
<dbReference type="EMBL" id="CP109535">
    <property type="protein sequence ID" value="WTY98005.1"/>
    <property type="molecule type" value="Genomic_DNA"/>
</dbReference>
<accession>A0AAU3H1V3</accession>
<proteinExistence type="predicted"/>
<dbReference type="InterPro" id="IPR013096">
    <property type="entry name" value="Cupin_2"/>
</dbReference>
<protein>
    <submittedName>
        <fullName evidence="2">Cupin domain-containing protein</fullName>
    </submittedName>
</protein>
<dbReference type="AlphaFoldDB" id="A0AAU3H1V3"/>
<organism evidence="2">
    <name type="scientific">Streptomyces sp. NBC_01401</name>
    <dbReference type="NCBI Taxonomy" id="2903854"/>
    <lineage>
        <taxon>Bacteria</taxon>
        <taxon>Bacillati</taxon>
        <taxon>Actinomycetota</taxon>
        <taxon>Actinomycetes</taxon>
        <taxon>Kitasatosporales</taxon>
        <taxon>Streptomycetaceae</taxon>
        <taxon>Streptomyces</taxon>
    </lineage>
</organism>
<sequence length="135" mass="14490">MTTEHISAHELGRPQHRIWSEIEPTPLGDFGNQIMIKALTADKAQVLHVTIAADTVIPNPADPGEQEVHPMEQIDVILTGRMAYVVDGKKLVLGPGEALGIPGGVPHSATALEDTTMIEVFTPVPDFPTGEVRTP</sequence>
<dbReference type="Gene3D" id="2.60.120.10">
    <property type="entry name" value="Jelly Rolls"/>
    <property type="match status" value="1"/>
</dbReference>
<dbReference type="SUPFAM" id="SSF51182">
    <property type="entry name" value="RmlC-like cupins"/>
    <property type="match status" value="1"/>
</dbReference>
<dbReference type="InterPro" id="IPR014710">
    <property type="entry name" value="RmlC-like_jellyroll"/>
</dbReference>
<dbReference type="InterPro" id="IPR011051">
    <property type="entry name" value="RmlC_Cupin_sf"/>
</dbReference>